<evidence type="ECO:0000256" key="1">
    <source>
        <dbReference type="SAM" id="MobiDB-lite"/>
    </source>
</evidence>
<dbReference type="Proteomes" id="UP001356427">
    <property type="component" value="Unassembled WGS sequence"/>
</dbReference>
<accession>A0AAN8M268</accession>
<protein>
    <submittedName>
        <fullName evidence="2">Uncharacterized protein</fullName>
    </submittedName>
</protein>
<feature type="compositionally biased region" description="Polar residues" evidence="1">
    <location>
        <begin position="1"/>
        <end position="12"/>
    </location>
</feature>
<feature type="compositionally biased region" description="Basic residues" evidence="1">
    <location>
        <begin position="20"/>
        <end position="31"/>
    </location>
</feature>
<sequence length="74" mass="8072">MVTGVSAESGSQGRPVCDRARRRCSGPRGKRAVGPSHITDGMEWKMGKNYGSNGSSQPRQPPLKRVRESRGFDI</sequence>
<dbReference type="EMBL" id="JAGTTL010000010">
    <property type="protein sequence ID" value="KAK6317382.1"/>
    <property type="molecule type" value="Genomic_DNA"/>
</dbReference>
<evidence type="ECO:0000313" key="3">
    <source>
        <dbReference type="Proteomes" id="UP001356427"/>
    </source>
</evidence>
<evidence type="ECO:0000313" key="2">
    <source>
        <dbReference type="EMBL" id="KAK6317382.1"/>
    </source>
</evidence>
<feature type="region of interest" description="Disordered" evidence="1">
    <location>
        <begin position="1"/>
        <end position="74"/>
    </location>
</feature>
<feature type="compositionally biased region" description="Basic and acidic residues" evidence="1">
    <location>
        <begin position="65"/>
        <end position="74"/>
    </location>
</feature>
<reference evidence="2 3" key="1">
    <citation type="submission" date="2021-04" db="EMBL/GenBank/DDBJ databases">
        <authorList>
            <person name="De Guttry C."/>
            <person name="Zahm M."/>
            <person name="Klopp C."/>
            <person name="Cabau C."/>
            <person name="Louis A."/>
            <person name="Berthelot C."/>
            <person name="Parey E."/>
            <person name="Roest Crollius H."/>
            <person name="Montfort J."/>
            <person name="Robinson-Rechavi M."/>
            <person name="Bucao C."/>
            <person name="Bouchez O."/>
            <person name="Gislard M."/>
            <person name="Lluch J."/>
            <person name="Milhes M."/>
            <person name="Lampietro C."/>
            <person name="Lopez Roques C."/>
            <person name="Donnadieu C."/>
            <person name="Braasch I."/>
            <person name="Desvignes T."/>
            <person name="Postlethwait J."/>
            <person name="Bobe J."/>
            <person name="Wedekind C."/>
            <person name="Guiguen Y."/>
        </authorList>
    </citation>
    <scope>NUCLEOTIDE SEQUENCE [LARGE SCALE GENOMIC DNA]</scope>
    <source>
        <strain evidence="2">Cs_M1</strain>
        <tissue evidence="2">Blood</tissue>
    </source>
</reference>
<keyword evidence="3" id="KW-1185">Reference proteome</keyword>
<comment type="caution">
    <text evidence="2">The sequence shown here is derived from an EMBL/GenBank/DDBJ whole genome shotgun (WGS) entry which is preliminary data.</text>
</comment>
<proteinExistence type="predicted"/>
<organism evidence="2 3">
    <name type="scientific">Coregonus suidteri</name>
    <dbReference type="NCBI Taxonomy" id="861788"/>
    <lineage>
        <taxon>Eukaryota</taxon>
        <taxon>Metazoa</taxon>
        <taxon>Chordata</taxon>
        <taxon>Craniata</taxon>
        <taxon>Vertebrata</taxon>
        <taxon>Euteleostomi</taxon>
        <taxon>Actinopterygii</taxon>
        <taxon>Neopterygii</taxon>
        <taxon>Teleostei</taxon>
        <taxon>Protacanthopterygii</taxon>
        <taxon>Salmoniformes</taxon>
        <taxon>Salmonidae</taxon>
        <taxon>Coregoninae</taxon>
        <taxon>Coregonus</taxon>
    </lineage>
</organism>
<name>A0AAN8M268_9TELE</name>
<gene>
    <name evidence="2" type="ORF">J4Q44_G00127820</name>
</gene>
<dbReference type="AlphaFoldDB" id="A0AAN8M268"/>